<dbReference type="GO" id="GO:0033768">
    <property type="term" value="C:SUMO-targeted ubiquitin ligase complex"/>
    <property type="evidence" value="ECO:0007669"/>
    <property type="project" value="TreeGrafter"/>
</dbReference>
<evidence type="ECO:0000256" key="1">
    <source>
        <dbReference type="ARBA" id="ARBA00022723"/>
    </source>
</evidence>
<dbReference type="PROSITE" id="PS00518">
    <property type="entry name" value="ZF_RING_1"/>
    <property type="match status" value="1"/>
</dbReference>
<dbReference type="InterPro" id="IPR001841">
    <property type="entry name" value="Znf_RING"/>
</dbReference>
<dbReference type="GO" id="GO:0032183">
    <property type="term" value="F:SUMO binding"/>
    <property type="evidence" value="ECO:0007669"/>
    <property type="project" value="TreeGrafter"/>
</dbReference>
<evidence type="ECO:0000256" key="5">
    <source>
        <dbReference type="SAM" id="MobiDB-lite"/>
    </source>
</evidence>
<feature type="region of interest" description="Disordered" evidence="5">
    <location>
        <begin position="1"/>
        <end position="110"/>
    </location>
</feature>
<gene>
    <name evidence="7" type="ORF">L873DRAFT_1830996</name>
</gene>
<dbReference type="PANTHER" id="PTHR47094:SF1">
    <property type="entry name" value="RING-TYPE E3 UBIQUITIN TRANSFERASE"/>
    <property type="match status" value="1"/>
</dbReference>
<keyword evidence="1" id="KW-0479">Metal-binding</keyword>
<keyword evidence="2 4" id="KW-0863">Zinc-finger</keyword>
<dbReference type="GO" id="GO:0008270">
    <property type="term" value="F:zinc ion binding"/>
    <property type="evidence" value="ECO:0007669"/>
    <property type="project" value="UniProtKB-KW"/>
</dbReference>
<dbReference type="EMBL" id="ML120466">
    <property type="protein sequence ID" value="RPA92722.1"/>
    <property type="molecule type" value="Genomic_DNA"/>
</dbReference>
<name>A0A3N4J301_9PEZI</name>
<dbReference type="STRING" id="1336337.A0A3N4J301"/>
<dbReference type="PROSITE" id="PS50089">
    <property type="entry name" value="ZF_RING_2"/>
    <property type="match status" value="1"/>
</dbReference>
<dbReference type="Pfam" id="PF13920">
    <property type="entry name" value="zf-C3HC4_3"/>
    <property type="match status" value="1"/>
</dbReference>
<dbReference type="SUPFAM" id="SSF57850">
    <property type="entry name" value="RING/U-box"/>
    <property type="match status" value="1"/>
</dbReference>
<accession>A0A3N4J301</accession>
<protein>
    <recommendedName>
        <fullName evidence="6">RING-type domain-containing protein</fullName>
    </recommendedName>
</protein>
<dbReference type="GO" id="GO:0140082">
    <property type="term" value="F:SUMO-ubiquitin ligase activity"/>
    <property type="evidence" value="ECO:0007669"/>
    <property type="project" value="TreeGrafter"/>
</dbReference>
<dbReference type="AlphaFoldDB" id="A0A3N4J301"/>
<evidence type="ECO:0000256" key="3">
    <source>
        <dbReference type="ARBA" id="ARBA00022833"/>
    </source>
</evidence>
<reference evidence="7 8" key="1">
    <citation type="journal article" date="2018" name="Nat. Ecol. Evol.">
        <title>Pezizomycetes genomes reveal the molecular basis of ectomycorrhizal truffle lifestyle.</title>
        <authorList>
            <person name="Murat C."/>
            <person name="Payen T."/>
            <person name="Noel B."/>
            <person name="Kuo A."/>
            <person name="Morin E."/>
            <person name="Chen J."/>
            <person name="Kohler A."/>
            <person name="Krizsan K."/>
            <person name="Balestrini R."/>
            <person name="Da Silva C."/>
            <person name="Montanini B."/>
            <person name="Hainaut M."/>
            <person name="Levati E."/>
            <person name="Barry K.W."/>
            <person name="Belfiori B."/>
            <person name="Cichocki N."/>
            <person name="Clum A."/>
            <person name="Dockter R.B."/>
            <person name="Fauchery L."/>
            <person name="Guy J."/>
            <person name="Iotti M."/>
            <person name="Le Tacon F."/>
            <person name="Lindquist E.A."/>
            <person name="Lipzen A."/>
            <person name="Malagnac F."/>
            <person name="Mello A."/>
            <person name="Molinier V."/>
            <person name="Miyauchi S."/>
            <person name="Poulain J."/>
            <person name="Riccioni C."/>
            <person name="Rubini A."/>
            <person name="Sitrit Y."/>
            <person name="Splivallo R."/>
            <person name="Traeger S."/>
            <person name="Wang M."/>
            <person name="Zifcakova L."/>
            <person name="Wipf D."/>
            <person name="Zambonelli A."/>
            <person name="Paolocci F."/>
            <person name="Nowrousian M."/>
            <person name="Ottonello S."/>
            <person name="Baldrian P."/>
            <person name="Spatafora J.W."/>
            <person name="Henrissat B."/>
            <person name="Nagy L.G."/>
            <person name="Aury J.M."/>
            <person name="Wincker P."/>
            <person name="Grigoriev I.V."/>
            <person name="Bonfante P."/>
            <person name="Martin F.M."/>
        </authorList>
    </citation>
    <scope>NUCLEOTIDE SEQUENCE [LARGE SCALE GENOMIC DNA]</scope>
    <source>
        <strain evidence="7 8">120613-1</strain>
    </source>
</reference>
<feature type="compositionally biased region" description="Polar residues" evidence="5">
    <location>
        <begin position="1"/>
        <end position="49"/>
    </location>
</feature>
<evidence type="ECO:0000259" key="6">
    <source>
        <dbReference type="PROSITE" id="PS50089"/>
    </source>
</evidence>
<evidence type="ECO:0000313" key="8">
    <source>
        <dbReference type="Proteomes" id="UP000276215"/>
    </source>
</evidence>
<feature type="domain" description="RING-type" evidence="6">
    <location>
        <begin position="157"/>
        <end position="204"/>
    </location>
</feature>
<feature type="compositionally biased region" description="Polar residues" evidence="5">
    <location>
        <begin position="80"/>
        <end position="98"/>
    </location>
</feature>
<dbReference type="OrthoDB" id="6270329at2759"/>
<dbReference type="InterPro" id="IPR013083">
    <property type="entry name" value="Znf_RING/FYVE/PHD"/>
</dbReference>
<sequence length="232" mass="25480">MLPFPSSTPSSYVAQTRTQTHFSTPQTRSITHRTNTPDLFCTNPLSSPIEQHPASFASSTSNMPRVRRASRPAGPLIDLTDTSPIGASSNARTEQTLPASKRRKTSQSPLYLTKIEKVDLSHEEDDEFSMKRDREELMKAQGGGGNEKRKRLAGFSCVICMEDEPTDLAATPCGHMFCHLCLHGAIKASTTSTNKSHGRCPVCRGKVSLKDVVTIEFKLLSKSQGKQPAKYL</sequence>
<dbReference type="SMART" id="SM00184">
    <property type="entry name" value="RING"/>
    <property type="match status" value="1"/>
</dbReference>
<evidence type="ECO:0000256" key="2">
    <source>
        <dbReference type="ARBA" id="ARBA00022771"/>
    </source>
</evidence>
<keyword evidence="8" id="KW-1185">Reference proteome</keyword>
<dbReference type="PANTHER" id="PTHR47094">
    <property type="entry name" value="ELFLESS, ISOFORM B"/>
    <property type="match status" value="1"/>
</dbReference>
<dbReference type="Gene3D" id="3.30.40.10">
    <property type="entry name" value="Zinc/RING finger domain, C3HC4 (zinc finger)"/>
    <property type="match status" value="1"/>
</dbReference>
<keyword evidence="3" id="KW-0862">Zinc</keyword>
<evidence type="ECO:0000256" key="4">
    <source>
        <dbReference type="PROSITE-ProRule" id="PRU00175"/>
    </source>
</evidence>
<dbReference type="GO" id="GO:0006511">
    <property type="term" value="P:ubiquitin-dependent protein catabolic process"/>
    <property type="evidence" value="ECO:0007669"/>
    <property type="project" value="TreeGrafter"/>
</dbReference>
<organism evidence="7 8">
    <name type="scientific">Choiromyces venosus 120613-1</name>
    <dbReference type="NCBI Taxonomy" id="1336337"/>
    <lineage>
        <taxon>Eukaryota</taxon>
        <taxon>Fungi</taxon>
        <taxon>Dikarya</taxon>
        <taxon>Ascomycota</taxon>
        <taxon>Pezizomycotina</taxon>
        <taxon>Pezizomycetes</taxon>
        <taxon>Pezizales</taxon>
        <taxon>Tuberaceae</taxon>
        <taxon>Choiromyces</taxon>
    </lineage>
</organism>
<dbReference type="Proteomes" id="UP000276215">
    <property type="component" value="Unassembled WGS sequence"/>
</dbReference>
<dbReference type="InterPro" id="IPR017907">
    <property type="entry name" value="Znf_RING_CS"/>
</dbReference>
<evidence type="ECO:0000313" key="7">
    <source>
        <dbReference type="EMBL" id="RPA92722.1"/>
    </source>
</evidence>
<dbReference type="GO" id="GO:0061630">
    <property type="term" value="F:ubiquitin protein ligase activity"/>
    <property type="evidence" value="ECO:0007669"/>
    <property type="project" value="InterPro"/>
</dbReference>
<dbReference type="InterPro" id="IPR049627">
    <property type="entry name" value="SLX8"/>
</dbReference>
<proteinExistence type="predicted"/>